<dbReference type="InterPro" id="IPR000524">
    <property type="entry name" value="Tscrpt_reg_HTH_GntR"/>
</dbReference>
<dbReference type="SMART" id="SM00895">
    <property type="entry name" value="FCD"/>
    <property type="match status" value="1"/>
</dbReference>
<keyword evidence="1" id="KW-0805">Transcription regulation</keyword>
<dbReference type="SUPFAM" id="SSF46785">
    <property type="entry name" value="Winged helix' DNA-binding domain"/>
    <property type="match status" value="1"/>
</dbReference>
<dbReference type="SMART" id="SM00345">
    <property type="entry name" value="HTH_GNTR"/>
    <property type="match status" value="1"/>
</dbReference>
<dbReference type="PANTHER" id="PTHR43537:SF5">
    <property type="entry name" value="UXU OPERON TRANSCRIPTIONAL REGULATOR"/>
    <property type="match status" value="1"/>
</dbReference>
<keyword evidence="3" id="KW-0804">Transcription</keyword>
<dbReference type="InterPro" id="IPR011711">
    <property type="entry name" value="GntR_C"/>
</dbReference>
<keyword evidence="2" id="KW-0238">DNA-binding</keyword>
<protein>
    <submittedName>
        <fullName evidence="5">GntR family transcriptional regulator</fullName>
    </submittedName>
</protein>
<dbReference type="Pfam" id="PF07729">
    <property type="entry name" value="FCD"/>
    <property type="match status" value="1"/>
</dbReference>
<dbReference type="EMBL" id="WBJX01000001">
    <property type="protein sequence ID" value="KAB1639414.1"/>
    <property type="molecule type" value="Genomic_DNA"/>
</dbReference>
<dbReference type="InterPro" id="IPR008920">
    <property type="entry name" value="TF_FadR/GntR_C"/>
</dbReference>
<dbReference type="GO" id="GO:0003677">
    <property type="term" value="F:DNA binding"/>
    <property type="evidence" value="ECO:0007669"/>
    <property type="project" value="UniProtKB-KW"/>
</dbReference>
<name>A0A7J5B5Q2_9MICO</name>
<dbReference type="Pfam" id="PF00392">
    <property type="entry name" value="GntR"/>
    <property type="match status" value="1"/>
</dbReference>
<keyword evidence="6" id="KW-1185">Reference proteome</keyword>
<reference evidence="5 6" key="1">
    <citation type="submission" date="2019-09" db="EMBL/GenBank/DDBJ databases">
        <title>Phylogeny of genus Pseudoclavibacter and closely related genus.</title>
        <authorList>
            <person name="Li Y."/>
        </authorList>
    </citation>
    <scope>NUCLEOTIDE SEQUENCE [LARGE SCALE GENOMIC DNA]</scope>
    <source>
        <strain evidence="5 6">THG-MD12</strain>
    </source>
</reference>
<dbReference type="OrthoDB" id="3864082at2"/>
<sequence>MPAPASPLQPLFRSKSELAYEELRRRILTGVIEPGDIIGQTKLAAELGLSTTPLREALKRLSTEGLVELGSHRDARVVPLSQAEAQNLYEVRAAADPLACGLAAERRDDADLARIDAALSELEPLTGVASPEALDAHRRFHLAIYEAAANPTLLGILEGLWDKTDLYRQRALRAWSPTADDRARVHRQHTALRDAIVAGDPELARELSRKHITHSLGRRAIGTLEPSAARDSETAE</sequence>
<dbReference type="InterPro" id="IPR036388">
    <property type="entry name" value="WH-like_DNA-bd_sf"/>
</dbReference>
<evidence type="ECO:0000313" key="5">
    <source>
        <dbReference type="EMBL" id="KAB1639414.1"/>
    </source>
</evidence>
<dbReference type="AlphaFoldDB" id="A0A7J5B5Q2"/>
<dbReference type="PROSITE" id="PS50949">
    <property type="entry name" value="HTH_GNTR"/>
    <property type="match status" value="1"/>
</dbReference>
<dbReference type="CDD" id="cd07377">
    <property type="entry name" value="WHTH_GntR"/>
    <property type="match status" value="1"/>
</dbReference>
<accession>A0A7J5B5Q2</accession>
<dbReference type="PANTHER" id="PTHR43537">
    <property type="entry name" value="TRANSCRIPTIONAL REGULATOR, GNTR FAMILY"/>
    <property type="match status" value="1"/>
</dbReference>
<dbReference type="GO" id="GO:0003700">
    <property type="term" value="F:DNA-binding transcription factor activity"/>
    <property type="evidence" value="ECO:0007669"/>
    <property type="project" value="InterPro"/>
</dbReference>
<dbReference type="SUPFAM" id="SSF48008">
    <property type="entry name" value="GntR ligand-binding domain-like"/>
    <property type="match status" value="1"/>
</dbReference>
<organism evidence="5 6">
    <name type="scientific">Pseudoclavibacter terrae</name>
    <dbReference type="NCBI Taxonomy" id="1530195"/>
    <lineage>
        <taxon>Bacteria</taxon>
        <taxon>Bacillati</taxon>
        <taxon>Actinomycetota</taxon>
        <taxon>Actinomycetes</taxon>
        <taxon>Micrococcales</taxon>
        <taxon>Microbacteriaceae</taxon>
        <taxon>Pseudoclavibacter</taxon>
    </lineage>
</organism>
<proteinExistence type="predicted"/>
<dbReference type="Proteomes" id="UP000490386">
    <property type="component" value="Unassembled WGS sequence"/>
</dbReference>
<feature type="domain" description="HTH gntR-type" evidence="4">
    <location>
        <begin position="13"/>
        <end position="80"/>
    </location>
</feature>
<evidence type="ECO:0000313" key="6">
    <source>
        <dbReference type="Proteomes" id="UP000490386"/>
    </source>
</evidence>
<dbReference type="Gene3D" id="1.20.120.530">
    <property type="entry name" value="GntR ligand-binding domain-like"/>
    <property type="match status" value="1"/>
</dbReference>
<gene>
    <name evidence="5" type="ORF">F8O03_03510</name>
</gene>
<evidence type="ECO:0000256" key="1">
    <source>
        <dbReference type="ARBA" id="ARBA00023015"/>
    </source>
</evidence>
<dbReference type="InterPro" id="IPR036390">
    <property type="entry name" value="WH_DNA-bd_sf"/>
</dbReference>
<dbReference type="RefSeq" id="WP_151422377.1">
    <property type="nucleotide sequence ID" value="NZ_WBJX01000001.1"/>
</dbReference>
<dbReference type="Gene3D" id="1.10.10.10">
    <property type="entry name" value="Winged helix-like DNA-binding domain superfamily/Winged helix DNA-binding domain"/>
    <property type="match status" value="1"/>
</dbReference>
<evidence type="ECO:0000256" key="2">
    <source>
        <dbReference type="ARBA" id="ARBA00023125"/>
    </source>
</evidence>
<comment type="caution">
    <text evidence="5">The sequence shown here is derived from an EMBL/GenBank/DDBJ whole genome shotgun (WGS) entry which is preliminary data.</text>
</comment>
<evidence type="ECO:0000256" key="3">
    <source>
        <dbReference type="ARBA" id="ARBA00023163"/>
    </source>
</evidence>
<evidence type="ECO:0000259" key="4">
    <source>
        <dbReference type="PROSITE" id="PS50949"/>
    </source>
</evidence>